<evidence type="ECO:0000259" key="7">
    <source>
        <dbReference type="SMART" id="SM00829"/>
    </source>
</evidence>
<dbReference type="SMART" id="SM00829">
    <property type="entry name" value="PKS_ER"/>
    <property type="match status" value="1"/>
</dbReference>
<comment type="caution">
    <text evidence="8">The sequence shown here is derived from an EMBL/GenBank/DDBJ whole genome shotgun (WGS) entry which is preliminary data.</text>
</comment>
<reference evidence="8 9" key="1">
    <citation type="submission" date="2018-10" db="EMBL/GenBank/DDBJ databases">
        <title>Fifty Aureobasidium pullulans genomes reveal a recombining polyextremotolerant generalist.</title>
        <authorList>
            <person name="Gostincar C."/>
            <person name="Turk M."/>
            <person name="Zajc J."/>
            <person name="Gunde-Cimerman N."/>
        </authorList>
    </citation>
    <scope>NUCLEOTIDE SEQUENCE [LARGE SCALE GENOMIC DNA]</scope>
    <source>
        <strain evidence="8 9">EXF-10751</strain>
    </source>
</reference>
<dbReference type="EMBL" id="QZAN01000006">
    <property type="protein sequence ID" value="THW66602.1"/>
    <property type="molecule type" value="Genomic_DNA"/>
</dbReference>
<dbReference type="PANTHER" id="PTHR42940:SF5">
    <property type="entry name" value="ALCOHOL DEHYDROGENASE 2"/>
    <property type="match status" value="1"/>
</dbReference>
<dbReference type="GO" id="GO:0046872">
    <property type="term" value="F:metal ion binding"/>
    <property type="evidence" value="ECO:0007669"/>
    <property type="project" value="UniProtKB-KW"/>
</dbReference>
<dbReference type="AlphaFoldDB" id="A0A4S8ZKM7"/>
<dbReference type="Gene3D" id="3.40.50.720">
    <property type="entry name" value="NAD(P)-binding Rossmann-like Domain"/>
    <property type="match status" value="1"/>
</dbReference>
<dbReference type="InterPro" id="IPR013149">
    <property type="entry name" value="ADH-like_C"/>
</dbReference>
<dbReference type="InterPro" id="IPR036291">
    <property type="entry name" value="NAD(P)-bd_dom_sf"/>
</dbReference>
<proteinExistence type="inferred from homology"/>
<protein>
    <submittedName>
        <fullName evidence="8">GroES-like protein</fullName>
    </submittedName>
</protein>
<dbReference type="SUPFAM" id="SSF50129">
    <property type="entry name" value="GroES-like"/>
    <property type="match status" value="1"/>
</dbReference>
<dbReference type="Pfam" id="PF08240">
    <property type="entry name" value="ADH_N"/>
    <property type="match status" value="1"/>
</dbReference>
<dbReference type="Pfam" id="PF00107">
    <property type="entry name" value="ADH_zinc_N"/>
    <property type="match status" value="1"/>
</dbReference>
<accession>A0A4S8ZKM7</accession>
<keyword evidence="3" id="KW-0479">Metal-binding</keyword>
<dbReference type="FunFam" id="3.40.50.720:FF:000039">
    <property type="entry name" value="Alcohol dehydrogenase AdhP"/>
    <property type="match status" value="1"/>
</dbReference>
<dbReference type="InterPro" id="IPR013154">
    <property type="entry name" value="ADH-like_N"/>
</dbReference>
<evidence type="ECO:0000256" key="3">
    <source>
        <dbReference type="ARBA" id="ARBA00022723"/>
    </source>
</evidence>
<dbReference type="GO" id="GO:0004022">
    <property type="term" value="F:alcohol dehydrogenase (NAD+) activity"/>
    <property type="evidence" value="ECO:0007669"/>
    <property type="project" value="TreeGrafter"/>
</dbReference>
<comment type="cofactor">
    <cofactor evidence="1">
        <name>Zn(2+)</name>
        <dbReference type="ChEBI" id="CHEBI:29105"/>
    </cofactor>
</comment>
<evidence type="ECO:0000256" key="6">
    <source>
        <dbReference type="ARBA" id="ARBA00023027"/>
    </source>
</evidence>
<evidence type="ECO:0000313" key="9">
    <source>
        <dbReference type="Proteomes" id="UP000310421"/>
    </source>
</evidence>
<evidence type="ECO:0000313" key="8">
    <source>
        <dbReference type="EMBL" id="THW66602.1"/>
    </source>
</evidence>
<evidence type="ECO:0000256" key="1">
    <source>
        <dbReference type="ARBA" id="ARBA00001947"/>
    </source>
</evidence>
<dbReference type="GO" id="GO:0005737">
    <property type="term" value="C:cytoplasm"/>
    <property type="evidence" value="ECO:0007669"/>
    <property type="project" value="TreeGrafter"/>
</dbReference>
<sequence>MNFHIPTTMASPDIPKSYKAVIYDKPGEISTKIVDLDTPTPGPGEVLINLTHSGVCHSDLGIMTNSWKALPHPTQAGQVGGHEGVGKIVAMGPGTENAAVKVGQRVGVKWISGICGGCPACLSGHDGVCFNQKVSGYYTPGTYQQYVLGPADYVTPIPDELDSAAAAPMLCAGVTVYSAFRKSTAQSGDFVVLLGAGGGLGHIATQMGSRGMGMRIIGIDHGSKKDLVLSSGAEHFIDHTTSKDVTADVQALTGGLGAQAVLVLTAANGAYASGMQLLKFGGTLVCVGLPEGELQPIATCFPQVMVAKEQKVVGSAVGNRKEAIETLDLAARGIIKTHYRTAKMDELTTIFQEMNDQKIQGRVVLDLQ</sequence>
<dbReference type="InterPro" id="IPR020843">
    <property type="entry name" value="ER"/>
</dbReference>
<keyword evidence="6" id="KW-0520">NAD</keyword>
<feature type="domain" description="Enoyl reductase (ER)" evidence="7">
    <location>
        <begin position="27"/>
        <end position="365"/>
    </location>
</feature>
<gene>
    <name evidence="8" type="ORF">D6D20_01086</name>
</gene>
<evidence type="ECO:0000256" key="5">
    <source>
        <dbReference type="ARBA" id="ARBA00023002"/>
    </source>
</evidence>
<dbReference type="CDD" id="cd08297">
    <property type="entry name" value="CAD3"/>
    <property type="match status" value="1"/>
</dbReference>
<dbReference type="Proteomes" id="UP000310421">
    <property type="component" value="Unassembled WGS sequence"/>
</dbReference>
<evidence type="ECO:0000256" key="2">
    <source>
        <dbReference type="ARBA" id="ARBA00008072"/>
    </source>
</evidence>
<dbReference type="InterPro" id="IPR011032">
    <property type="entry name" value="GroES-like_sf"/>
</dbReference>
<dbReference type="PANTHER" id="PTHR42940">
    <property type="entry name" value="ALCOHOL DEHYDROGENASE 1-RELATED"/>
    <property type="match status" value="1"/>
</dbReference>
<dbReference type="Gene3D" id="3.90.180.10">
    <property type="entry name" value="Medium-chain alcohol dehydrogenases, catalytic domain"/>
    <property type="match status" value="1"/>
</dbReference>
<name>A0A4S8ZKM7_AURPU</name>
<dbReference type="SUPFAM" id="SSF51735">
    <property type="entry name" value="NAD(P)-binding Rossmann-fold domains"/>
    <property type="match status" value="1"/>
</dbReference>
<keyword evidence="4" id="KW-0862">Zinc</keyword>
<comment type="similarity">
    <text evidence="2">Belongs to the zinc-containing alcohol dehydrogenase family.</text>
</comment>
<evidence type="ECO:0000256" key="4">
    <source>
        <dbReference type="ARBA" id="ARBA00022833"/>
    </source>
</evidence>
<organism evidence="8 9">
    <name type="scientific">Aureobasidium pullulans</name>
    <name type="common">Black yeast</name>
    <name type="synonym">Pullularia pullulans</name>
    <dbReference type="NCBI Taxonomy" id="5580"/>
    <lineage>
        <taxon>Eukaryota</taxon>
        <taxon>Fungi</taxon>
        <taxon>Dikarya</taxon>
        <taxon>Ascomycota</taxon>
        <taxon>Pezizomycotina</taxon>
        <taxon>Dothideomycetes</taxon>
        <taxon>Dothideomycetidae</taxon>
        <taxon>Dothideales</taxon>
        <taxon>Saccotheciaceae</taxon>
        <taxon>Aureobasidium</taxon>
    </lineage>
</organism>
<keyword evidence="5" id="KW-0560">Oxidoreductase</keyword>